<accession>A0AA35RPI9</accession>
<gene>
    <name evidence="1" type="ORF">GBAR_LOCUS9261</name>
</gene>
<dbReference type="EMBL" id="CASHTH010001395">
    <property type="protein sequence ID" value="CAI8014854.1"/>
    <property type="molecule type" value="Genomic_DNA"/>
</dbReference>
<comment type="caution">
    <text evidence="1">The sequence shown here is derived from an EMBL/GenBank/DDBJ whole genome shotgun (WGS) entry which is preliminary data.</text>
</comment>
<protein>
    <submittedName>
        <fullName evidence="1">Uncharacterized protein</fullName>
    </submittedName>
</protein>
<dbReference type="Proteomes" id="UP001174909">
    <property type="component" value="Unassembled WGS sequence"/>
</dbReference>
<reference evidence="1" key="1">
    <citation type="submission" date="2023-03" db="EMBL/GenBank/DDBJ databases">
        <authorList>
            <person name="Steffen K."/>
            <person name="Cardenas P."/>
        </authorList>
    </citation>
    <scope>NUCLEOTIDE SEQUENCE</scope>
</reference>
<name>A0AA35RPI9_GEOBA</name>
<proteinExistence type="predicted"/>
<sequence>DIHVLPAYTYTGREVQKEVVTIHANALHNRLRQKEVKKSDCHRDQNGYHQFPQTALPCKTYRGARQRTYTLSCLQIPFSGSIHECPINALECTL</sequence>
<dbReference type="AlphaFoldDB" id="A0AA35RPI9"/>
<keyword evidence="2" id="KW-1185">Reference proteome</keyword>
<organism evidence="1 2">
    <name type="scientific">Geodia barretti</name>
    <name type="common">Barrett's horny sponge</name>
    <dbReference type="NCBI Taxonomy" id="519541"/>
    <lineage>
        <taxon>Eukaryota</taxon>
        <taxon>Metazoa</taxon>
        <taxon>Porifera</taxon>
        <taxon>Demospongiae</taxon>
        <taxon>Heteroscleromorpha</taxon>
        <taxon>Tetractinellida</taxon>
        <taxon>Astrophorina</taxon>
        <taxon>Geodiidae</taxon>
        <taxon>Geodia</taxon>
    </lineage>
</organism>
<feature type="non-terminal residue" evidence="1">
    <location>
        <position position="94"/>
    </location>
</feature>
<evidence type="ECO:0000313" key="2">
    <source>
        <dbReference type="Proteomes" id="UP001174909"/>
    </source>
</evidence>
<evidence type="ECO:0000313" key="1">
    <source>
        <dbReference type="EMBL" id="CAI8014854.1"/>
    </source>
</evidence>